<sequence>MDKILLAGASGTLGLEILKILTQNGHLVRALIHDDENIEQVRRLTEDIVIQDVQKPIHELGVFENVNILLSSIGKSVSIFRSTEGTYDSIDFHGNKNLFEQASQAGVKRGLFVSIMGASEENSLELAQVHYKAEKALAENFKNHTIIRPAGFFGGLNDLIKLGKHGMIPVIGDGSPKTNSIYQGDLAQLIYDNLNAGPEIMEVGGPLIHTRLEMAKMIQRKTGGEILKVPNTAVKGSILPLSVLKPDLFHNMDYFRFVCSKDMIGEKHGKMTFEEYLDQLDLNQI</sequence>
<dbReference type="AlphaFoldDB" id="A0AAP2G0V7"/>
<organism evidence="2 3">
    <name type="scientific">Litoribacter ruber</name>
    <dbReference type="NCBI Taxonomy" id="702568"/>
    <lineage>
        <taxon>Bacteria</taxon>
        <taxon>Pseudomonadati</taxon>
        <taxon>Bacteroidota</taxon>
        <taxon>Cytophagia</taxon>
        <taxon>Cytophagales</taxon>
        <taxon>Cyclobacteriaceae</taxon>
        <taxon>Litoribacter</taxon>
    </lineage>
</organism>
<proteinExistence type="predicted"/>
<reference evidence="2 3" key="1">
    <citation type="submission" date="2021-05" db="EMBL/GenBank/DDBJ databases">
        <authorList>
            <person name="Zhang Z.D."/>
            <person name="Osman G."/>
        </authorList>
    </citation>
    <scope>NUCLEOTIDE SEQUENCE [LARGE SCALE GENOMIC DNA]</scope>
    <source>
        <strain evidence="2 3">KCTC 32217</strain>
    </source>
</reference>
<dbReference type="PANTHER" id="PTHR12126">
    <property type="entry name" value="NADH-UBIQUINONE OXIDOREDUCTASE 39 KDA SUBUNIT-RELATED"/>
    <property type="match status" value="1"/>
</dbReference>
<dbReference type="PANTHER" id="PTHR12126:SF11">
    <property type="entry name" value="NADH DEHYDROGENASE [UBIQUINONE] 1 ALPHA SUBCOMPLEX SUBUNIT 9, MITOCHONDRIAL"/>
    <property type="match status" value="1"/>
</dbReference>
<evidence type="ECO:0000313" key="3">
    <source>
        <dbReference type="Proteomes" id="UP001319104"/>
    </source>
</evidence>
<comment type="caution">
    <text evidence="2">The sequence shown here is derived from an EMBL/GenBank/DDBJ whole genome shotgun (WGS) entry which is preliminary data.</text>
</comment>
<dbReference type="Pfam" id="PF13460">
    <property type="entry name" value="NAD_binding_10"/>
    <property type="match status" value="1"/>
</dbReference>
<dbReference type="Proteomes" id="UP001319104">
    <property type="component" value="Unassembled WGS sequence"/>
</dbReference>
<dbReference type="EMBL" id="JAHCMY010000001">
    <property type="protein sequence ID" value="MBS9523012.1"/>
    <property type="molecule type" value="Genomic_DNA"/>
</dbReference>
<dbReference type="GO" id="GO:0044877">
    <property type="term" value="F:protein-containing complex binding"/>
    <property type="evidence" value="ECO:0007669"/>
    <property type="project" value="TreeGrafter"/>
</dbReference>
<dbReference type="RefSeq" id="WP_213943880.1">
    <property type="nucleotide sequence ID" value="NZ_JAHCMY010000001.1"/>
</dbReference>
<dbReference type="InterPro" id="IPR036291">
    <property type="entry name" value="NAD(P)-bd_dom_sf"/>
</dbReference>
<evidence type="ECO:0000259" key="1">
    <source>
        <dbReference type="Pfam" id="PF13460"/>
    </source>
</evidence>
<accession>A0AAP2G0V7</accession>
<name>A0AAP2G0V7_9BACT</name>
<protein>
    <submittedName>
        <fullName evidence="2">NAD(P)H-binding protein</fullName>
    </submittedName>
</protein>
<dbReference type="SUPFAM" id="SSF51735">
    <property type="entry name" value="NAD(P)-binding Rossmann-fold domains"/>
    <property type="match status" value="1"/>
</dbReference>
<feature type="domain" description="NAD(P)-binding" evidence="1">
    <location>
        <begin position="8"/>
        <end position="195"/>
    </location>
</feature>
<gene>
    <name evidence="2" type="ORF">KI659_03185</name>
</gene>
<keyword evidence="3" id="KW-1185">Reference proteome</keyword>
<dbReference type="InterPro" id="IPR016040">
    <property type="entry name" value="NAD(P)-bd_dom"/>
</dbReference>
<evidence type="ECO:0000313" key="2">
    <source>
        <dbReference type="EMBL" id="MBS9523012.1"/>
    </source>
</evidence>
<dbReference type="Gene3D" id="3.40.50.720">
    <property type="entry name" value="NAD(P)-binding Rossmann-like Domain"/>
    <property type="match status" value="1"/>
</dbReference>
<dbReference type="InterPro" id="IPR051207">
    <property type="entry name" value="ComplexI_NDUFA9_subunit"/>
</dbReference>